<dbReference type="InterPro" id="IPR001434">
    <property type="entry name" value="OmcB-like_DUF11"/>
</dbReference>
<feature type="signal peptide" evidence="1">
    <location>
        <begin position="1"/>
        <end position="23"/>
    </location>
</feature>
<evidence type="ECO:0000313" key="4">
    <source>
        <dbReference type="Proteomes" id="UP001597063"/>
    </source>
</evidence>
<evidence type="ECO:0000313" key="3">
    <source>
        <dbReference type="EMBL" id="MFD0685473.1"/>
    </source>
</evidence>
<dbReference type="Pfam" id="PF01345">
    <property type="entry name" value="DUF11"/>
    <property type="match status" value="1"/>
</dbReference>
<dbReference type="Gene3D" id="2.60.40.10">
    <property type="entry name" value="Immunoglobulins"/>
    <property type="match status" value="1"/>
</dbReference>
<sequence>MRRVLAVYGSAGVLLACAGPVFAQDDADLGVSVSASVRQARPGGEIAYTVTVRNQGAGAAERAEMVFTVPRDVAVVALEEPGCAEKGREVRCAVPGGARTERAFHVHGVVAPSAVGELRAVAAVTSATPDPVPGNDRVELVTPVLPSTDLRVRLAAPHSASRRGRIPLKVTVTNRGPRAAGRVGLLLGAHGARIRVPGCAVTGQTANDQYLRCTLDGLEPGASKEVKPAVSAIRARARVVEFGASVSCELGESRPGDNAAATSVHLR</sequence>
<evidence type="ECO:0000259" key="2">
    <source>
        <dbReference type="Pfam" id="PF01345"/>
    </source>
</evidence>
<dbReference type="InterPro" id="IPR013783">
    <property type="entry name" value="Ig-like_fold"/>
</dbReference>
<keyword evidence="4" id="KW-1185">Reference proteome</keyword>
<gene>
    <name evidence="3" type="ORF">ACFQZM_13260</name>
</gene>
<name>A0ABW2XG80_9ACTN</name>
<accession>A0ABW2XG80</accession>
<feature type="domain" description="DUF11" evidence="2">
    <location>
        <begin position="28"/>
        <end position="138"/>
    </location>
</feature>
<dbReference type="EMBL" id="JBHTGP010000006">
    <property type="protein sequence ID" value="MFD0685473.1"/>
    <property type="molecule type" value="Genomic_DNA"/>
</dbReference>
<protein>
    <submittedName>
        <fullName evidence="3">DUF11 domain-containing protein</fullName>
    </submittedName>
</protein>
<dbReference type="Proteomes" id="UP001597063">
    <property type="component" value="Unassembled WGS sequence"/>
</dbReference>
<organism evidence="3 4">
    <name type="scientific">Actinomadura fibrosa</name>
    <dbReference type="NCBI Taxonomy" id="111802"/>
    <lineage>
        <taxon>Bacteria</taxon>
        <taxon>Bacillati</taxon>
        <taxon>Actinomycetota</taxon>
        <taxon>Actinomycetes</taxon>
        <taxon>Streptosporangiales</taxon>
        <taxon>Thermomonosporaceae</taxon>
        <taxon>Actinomadura</taxon>
    </lineage>
</organism>
<proteinExistence type="predicted"/>
<dbReference type="PROSITE" id="PS51257">
    <property type="entry name" value="PROKAR_LIPOPROTEIN"/>
    <property type="match status" value="1"/>
</dbReference>
<dbReference type="RefSeq" id="WP_131755567.1">
    <property type="nucleotide sequence ID" value="NZ_CAACUY010000006.1"/>
</dbReference>
<feature type="chain" id="PRO_5047343943" evidence="1">
    <location>
        <begin position="24"/>
        <end position="267"/>
    </location>
</feature>
<reference evidence="4" key="1">
    <citation type="journal article" date="2019" name="Int. J. Syst. Evol. Microbiol.">
        <title>The Global Catalogue of Microorganisms (GCM) 10K type strain sequencing project: providing services to taxonomists for standard genome sequencing and annotation.</title>
        <authorList>
            <consortium name="The Broad Institute Genomics Platform"/>
            <consortium name="The Broad Institute Genome Sequencing Center for Infectious Disease"/>
            <person name="Wu L."/>
            <person name="Ma J."/>
        </authorList>
    </citation>
    <scope>NUCLEOTIDE SEQUENCE [LARGE SCALE GENOMIC DNA]</scope>
    <source>
        <strain evidence="4">JCM 9371</strain>
    </source>
</reference>
<comment type="caution">
    <text evidence="3">The sequence shown here is derived from an EMBL/GenBank/DDBJ whole genome shotgun (WGS) entry which is preliminary data.</text>
</comment>
<keyword evidence="1" id="KW-0732">Signal</keyword>
<evidence type="ECO:0000256" key="1">
    <source>
        <dbReference type="SAM" id="SignalP"/>
    </source>
</evidence>